<dbReference type="AlphaFoldDB" id="A0A1S9DDX7"/>
<evidence type="ECO:0000313" key="3">
    <source>
        <dbReference type="Proteomes" id="UP000190312"/>
    </source>
</evidence>
<comment type="caution">
    <text evidence="2">The sequence shown here is derived from an EMBL/GenBank/DDBJ whole genome shotgun (WGS) entry which is preliminary data.</text>
</comment>
<dbReference type="VEuPathDB" id="FungiDB:AO090011000941"/>
<evidence type="ECO:0008006" key="4">
    <source>
        <dbReference type="Google" id="ProtNLM"/>
    </source>
</evidence>
<dbReference type="InterPro" id="IPR011333">
    <property type="entry name" value="SKP1/BTB/POZ_sf"/>
</dbReference>
<gene>
    <name evidence="2" type="ORF">OAory_01095060</name>
</gene>
<accession>A0A1S9DDX7</accession>
<dbReference type="CDD" id="cd18186">
    <property type="entry name" value="BTB_POZ_ZBTB_KLHL-like"/>
    <property type="match status" value="1"/>
</dbReference>
<feature type="region of interest" description="Disordered" evidence="1">
    <location>
        <begin position="1"/>
        <end position="48"/>
    </location>
</feature>
<proteinExistence type="predicted"/>
<evidence type="ECO:0000256" key="1">
    <source>
        <dbReference type="SAM" id="MobiDB-lite"/>
    </source>
</evidence>
<dbReference type="OMA" id="GCFLQFQ"/>
<sequence length="297" mass="32926">MDIPQVQISGLDNSHGPGDAQKAETRDVDMDSSQHAAATNDSITQEVPLSSATTELEQTSMEEVAPPKRNPGLQFLEYLTSPIVELTIGNGETKTTLTAHQRLLLESPFLAERVSVFDSSGPRRIELPDEDVEAFGSFLQFQYTGNYDSSLDDASNDKDAAVGEIHDSGEQLLKHARVYTLAEKLGIPALKTLAHSKIHRVNSTSHGEIAYARYVYTNTPANDVTIRKPVASFWALRSHVLRHEAEEEFRKLCLEVPEFCFDVFSMVLDHKEKRAQDKAESESAIKGSGRKRLRSGL</sequence>
<organism evidence="2 3">
    <name type="scientific">Aspergillus oryzae</name>
    <name type="common">Yellow koji mold</name>
    <dbReference type="NCBI Taxonomy" id="5062"/>
    <lineage>
        <taxon>Eukaryota</taxon>
        <taxon>Fungi</taxon>
        <taxon>Dikarya</taxon>
        <taxon>Ascomycota</taxon>
        <taxon>Pezizomycotina</taxon>
        <taxon>Eurotiomycetes</taxon>
        <taxon>Eurotiomycetidae</taxon>
        <taxon>Eurotiales</taxon>
        <taxon>Aspergillaceae</taxon>
        <taxon>Aspergillus</taxon>
        <taxon>Aspergillus subgen. Circumdati</taxon>
    </lineage>
</organism>
<feature type="compositionally biased region" description="Polar residues" evidence="1">
    <location>
        <begin position="31"/>
        <end position="48"/>
    </location>
</feature>
<dbReference type="Proteomes" id="UP000190312">
    <property type="component" value="Unassembled WGS sequence"/>
</dbReference>
<dbReference type="PANTHER" id="PTHR47843">
    <property type="entry name" value="BTB DOMAIN-CONTAINING PROTEIN-RELATED"/>
    <property type="match status" value="1"/>
</dbReference>
<name>A0A1S9DDX7_ASPOZ</name>
<feature type="compositionally biased region" description="Polar residues" evidence="1">
    <location>
        <begin position="1"/>
        <end position="12"/>
    </location>
</feature>
<reference evidence="2 3" key="1">
    <citation type="submission" date="2016-10" db="EMBL/GenBank/DDBJ databases">
        <title>Genome sequencing of Aspergillus oryzae BCC7051.</title>
        <authorList>
            <person name="Thammarongtham C."/>
            <person name="Vorapreeda T."/>
            <person name="Nookaew I."/>
            <person name="Srisuk T."/>
            <person name="Land M."/>
            <person name="Jeennor S."/>
            <person name="Laoteng K."/>
        </authorList>
    </citation>
    <scope>NUCLEOTIDE SEQUENCE [LARGE SCALE GENOMIC DNA]</scope>
    <source>
        <strain evidence="2 3">BCC7051</strain>
    </source>
</reference>
<evidence type="ECO:0000313" key="2">
    <source>
        <dbReference type="EMBL" id="OOO07303.1"/>
    </source>
</evidence>
<dbReference type="SUPFAM" id="SSF54695">
    <property type="entry name" value="POZ domain"/>
    <property type="match status" value="1"/>
</dbReference>
<dbReference type="OrthoDB" id="3926209at2759"/>
<protein>
    <recommendedName>
        <fullName evidence="4">BTB domain-containing protein</fullName>
    </recommendedName>
</protein>
<feature type="compositionally biased region" description="Basic residues" evidence="1">
    <location>
        <begin position="288"/>
        <end position="297"/>
    </location>
</feature>
<dbReference type="Gene3D" id="3.30.710.10">
    <property type="entry name" value="Potassium Channel Kv1.1, Chain A"/>
    <property type="match status" value="1"/>
</dbReference>
<feature type="region of interest" description="Disordered" evidence="1">
    <location>
        <begin position="276"/>
        <end position="297"/>
    </location>
</feature>
<dbReference type="PANTHER" id="PTHR47843:SF3">
    <property type="entry name" value="BTB DOMAIN-CONTAINING PROTEIN"/>
    <property type="match status" value="1"/>
</dbReference>
<dbReference type="EMBL" id="MKZY01000007">
    <property type="protein sequence ID" value="OOO07303.1"/>
    <property type="molecule type" value="Genomic_DNA"/>
</dbReference>
<dbReference type="eggNOG" id="ENOG502S0VB">
    <property type="taxonomic scope" value="Eukaryota"/>
</dbReference>